<evidence type="ECO:0000256" key="1">
    <source>
        <dbReference type="SAM" id="MobiDB-lite"/>
    </source>
</evidence>
<evidence type="ECO:0000313" key="3">
    <source>
        <dbReference type="Proteomes" id="UP000536179"/>
    </source>
</evidence>
<reference evidence="2 3" key="1">
    <citation type="submission" date="2020-08" db="EMBL/GenBank/DDBJ databases">
        <title>Genomic Encyclopedia of Type Strains, Phase III (KMG-III): the genomes of soil and plant-associated and newly described type strains.</title>
        <authorList>
            <person name="Whitman W."/>
        </authorList>
    </citation>
    <scope>NUCLEOTIDE SEQUENCE [LARGE SCALE GENOMIC DNA]</scope>
    <source>
        <strain evidence="2 3">CECT 8075</strain>
    </source>
</reference>
<protein>
    <submittedName>
        <fullName evidence="2">Uncharacterized protein</fullName>
    </submittedName>
</protein>
<comment type="caution">
    <text evidence="2">The sequence shown here is derived from an EMBL/GenBank/DDBJ whole genome shotgun (WGS) entry which is preliminary data.</text>
</comment>
<dbReference type="Proteomes" id="UP000536179">
    <property type="component" value="Unassembled WGS sequence"/>
</dbReference>
<sequence>MAKRSNENPNTPSAIESDDELRRSRASSEPSRSLIISIEALSSIDDRPRVSISLQIERTLRAPPINKRYESKTIVRLAGITGRHHPDDYRHDFREPQCNGENHTVAFRI</sequence>
<evidence type="ECO:0000313" key="2">
    <source>
        <dbReference type="EMBL" id="MBB3206159.1"/>
    </source>
</evidence>
<dbReference type="AlphaFoldDB" id="A0A7W5DX49"/>
<dbReference type="EMBL" id="JACHXU010000005">
    <property type="protein sequence ID" value="MBB3206159.1"/>
    <property type="molecule type" value="Genomic_DNA"/>
</dbReference>
<feature type="region of interest" description="Disordered" evidence="1">
    <location>
        <begin position="1"/>
        <end position="31"/>
    </location>
</feature>
<organism evidence="2 3">
    <name type="scientific">Aporhodopirellula rubra</name>
    <dbReference type="NCBI Taxonomy" id="980271"/>
    <lineage>
        <taxon>Bacteria</taxon>
        <taxon>Pseudomonadati</taxon>
        <taxon>Planctomycetota</taxon>
        <taxon>Planctomycetia</taxon>
        <taxon>Pirellulales</taxon>
        <taxon>Pirellulaceae</taxon>
        <taxon>Aporhodopirellula</taxon>
    </lineage>
</organism>
<accession>A0A7W5DX49</accession>
<name>A0A7W5DX49_9BACT</name>
<gene>
    <name evidence="2" type="ORF">FHS27_001967</name>
</gene>
<proteinExistence type="predicted"/>
<keyword evidence="3" id="KW-1185">Reference proteome</keyword>